<reference evidence="3 4" key="1">
    <citation type="submission" date="2024-09" db="EMBL/GenBank/DDBJ databases">
        <authorList>
            <person name="Sun Q."/>
            <person name="Mori K."/>
        </authorList>
    </citation>
    <scope>NUCLEOTIDE SEQUENCE [LARGE SCALE GENOMIC DNA]</scope>
    <source>
        <strain evidence="3 4">CECT 8460</strain>
    </source>
</reference>
<organism evidence="3 4">
    <name type="scientific">Flavobacterium paronense</name>
    <dbReference type="NCBI Taxonomy" id="1392775"/>
    <lineage>
        <taxon>Bacteria</taxon>
        <taxon>Pseudomonadati</taxon>
        <taxon>Bacteroidota</taxon>
        <taxon>Flavobacteriia</taxon>
        <taxon>Flavobacteriales</taxon>
        <taxon>Flavobacteriaceae</taxon>
        <taxon>Flavobacterium</taxon>
    </lineage>
</organism>
<evidence type="ECO:0000256" key="1">
    <source>
        <dbReference type="ARBA" id="ARBA00022729"/>
    </source>
</evidence>
<evidence type="ECO:0000313" key="4">
    <source>
        <dbReference type="Proteomes" id="UP001589576"/>
    </source>
</evidence>
<sequence length="147" mass="16338">QYAYRPSTIFNFTLSLFTTYPPTVGKRYNASVLVLLNGIPEVDAYGRICTIETVAQGLRPTAAIKQSFKATAYPNPFANNFMLDVKTSSQSAVNLKVYDMVGRLIEQREVRVSDLETATLGDSYPSGVYNVVVSQEDDVQTVRVVKR</sequence>
<dbReference type="Pfam" id="PF18962">
    <property type="entry name" value="Por_Secre_tail"/>
    <property type="match status" value="1"/>
</dbReference>
<evidence type="ECO:0000313" key="3">
    <source>
        <dbReference type="EMBL" id="MFB9088585.1"/>
    </source>
</evidence>
<keyword evidence="1" id="KW-0732">Signal</keyword>
<evidence type="ECO:0000259" key="2">
    <source>
        <dbReference type="Pfam" id="PF18962"/>
    </source>
</evidence>
<feature type="non-terminal residue" evidence="3">
    <location>
        <position position="1"/>
    </location>
</feature>
<proteinExistence type="predicted"/>
<feature type="domain" description="Secretion system C-terminal sorting" evidence="2">
    <location>
        <begin position="73"/>
        <end position="142"/>
    </location>
</feature>
<accession>A0ABV5GBV0</accession>
<protein>
    <submittedName>
        <fullName evidence="3">T9SS type A sorting domain-containing protein</fullName>
    </submittedName>
</protein>
<gene>
    <name evidence="3" type="ORF">ACFFUU_03120</name>
</gene>
<comment type="caution">
    <text evidence="3">The sequence shown here is derived from an EMBL/GenBank/DDBJ whole genome shotgun (WGS) entry which is preliminary data.</text>
</comment>
<name>A0ABV5GBV0_9FLAO</name>
<dbReference type="InterPro" id="IPR026444">
    <property type="entry name" value="Secre_tail"/>
</dbReference>
<dbReference type="RefSeq" id="WP_379691483.1">
    <property type="nucleotide sequence ID" value="NZ_JBHMFB010000008.1"/>
</dbReference>
<dbReference type="Proteomes" id="UP001589576">
    <property type="component" value="Unassembled WGS sequence"/>
</dbReference>
<dbReference type="NCBIfam" id="TIGR04183">
    <property type="entry name" value="Por_Secre_tail"/>
    <property type="match status" value="1"/>
</dbReference>
<keyword evidence="4" id="KW-1185">Reference proteome</keyword>
<dbReference type="EMBL" id="JBHMFB010000008">
    <property type="protein sequence ID" value="MFB9088585.1"/>
    <property type="molecule type" value="Genomic_DNA"/>
</dbReference>